<dbReference type="OMA" id="KVHYMPQ"/>
<evidence type="ECO:0000256" key="6">
    <source>
        <dbReference type="PROSITE-ProRule" id="PRU00221"/>
    </source>
</evidence>
<dbReference type="InterPro" id="IPR036322">
    <property type="entry name" value="WD40_repeat_dom_sf"/>
</dbReference>
<comment type="subcellular location">
    <subcellularLocation>
        <location evidence="1">Nucleus</location>
    </subcellularLocation>
</comment>
<dbReference type="SMART" id="SM00320">
    <property type="entry name" value="WD40"/>
    <property type="match status" value="6"/>
</dbReference>
<dbReference type="InterPro" id="IPR015943">
    <property type="entry name" value="WD40/YVTN_repeat-like_dom_sf"/>
</dbReference>
<keyword evidence="3" id="KW-0677">Repeat</keyword>
<dbReference type="STRING" id="578462.A0A0L0S6Z8"/>
<dbReference type="GO" id="GO:0006325">
    <property type="term" value="P:chromatin organization"/>
    <property type="evidence" value="ECO:0007669"/>
    <property type="project" value="UniProtKB-KW"/>
</dbReference>
<evidence type="ECO:0000256" key="5">
    <source>
        <dbReference type="ARBA" id="ARBA00023242"/>
    </source>
</evidence>
<dbReference type="PRINTS" id="PR00320">
    <property type="entry name" value="GPROTEINBRPT"/>
</dbReference>
<dbReference type="PROSITE" id="PS50082">
    <property type="entry name" value="WD_REPEATS_2"/>
    <property type="match status" value="5"/>
</dbReference>
<feature type="domain" description="Histone-binding protein RBBP4-like N-terminal" evidence="8">
    <location>
        <begin position="54"/>
        <end position="122"/>
    </location>
</feature>
<keyword evidence="2 6" id="KW-0853">WD repeat</keyword>
<dbReference type="PROSITE" id="PS00678">
    <property type="entry name" value="WD_REPEATS_1"/>
    <property type="match status" value="1"/>
</dbReference>
<dbReference type="InterPro" id="IPR019775">
    <property type="entry name" value="WD40_repeat_CS"/>
</dbReference>
<organism evidence="9 10">
    <name type="scientific">Allomyces macrogynus (strain ATCC 38327)</name>
    <name type="common">Allomyces javanicus var. macrogynus</name>
    <dbReference type="NCBI Taxonomy" id="578462"/>
    <lineage>
        <taxon>Eukaryota</taxon>
        <taxon>Fungi</taxon>
        <taxon>Fungi incertae sedis</taxon>
        <taxon>Blastocladiomycota</taxon>
        <taxon>Blastocladiomycetes</taxon>
        <taxon>Blastocladiales</taxon>
        <taxon>Blastocladiaceae</taxon>
        <taxon>Allomyces</taxon>
    </lineage>
</organism>
<dbReference type="OrthoDB" id="427795at2759"/>
<dbReference type="Gene3D" id="2.130.10.10">
    <property type="entry name" value="YVTN repeat-like/Quinoprotein amine dehydrogenase"/>
    <property type="match status" value="1"/>
</dbReference>
<feature type="compositionally biased region" description="Acidic residues" evidence="7">
    <location>
        <begin position="23"/>
        <end position="32"/>
    </location>
</feature>
<gene>
    <name evidence="9" type="ORF">AMAG_03958</name>
</gene>
<protein>
    <recommendedName>
        <fullName evidence="8">Histone-binding protein RBBP4-like N-terminal domain-containing protein</fullName>
    </recommendedName>
</protein>
<dbReference type="PROSITE" id="PS50294">
    <property type="entry name" value="WD_REPEATS_REGION"/>
    <property type="match status" value="3"/>
</dbReference>
<evidence type="ECO:0000256" key="7">
    <source>
        <dbReference type="SAM" id="MobiDB-lite"/>
    </source>
</evidence>
<dbReference type="GO" id="GO:0005634">
    <property type="term" value="C:nucleus"/>
    <property type="evidence" value="ECO:0007669"/>
    <property type="project" value="UniProtKB-SubCell"/>
</dbReference>
<dbReference type="eggNOG" id="KOG0264">
    <property type="taxonomic scope" value="Eukaryota"/>
</dbReference>
<feature type="repeat" description="WD" evidence="6">
    <location>
        <begin position="275"/>
        <end position="317"/>
    </location>
</feature>
<feature type="compositionally biased region" description="Low complexity" evidence="7">
    <location>
        <begin position="258"/>
        <end position="268"/>
    </location>
</feature>
<reference evidence="10" key="2">
    <citation type="submission" date="2009-11" db="EMBL/GenBank/DDBJ databases">
        <title>The Genome Sequence of Allomyces macrogynus strain ATCC 38327.</title>
        <authorList>
            <consortium name="The Broad Institute Genome Sequencing Platform"/>
            <person name="Russ C."/>
            <person name="Cuomo C."/>
            <person name="Shea T."/>
            <person name="Young S.K."/>
            <person name="Zeng Q."/>
            <person name="Koehrsen M."/>
            <person name="Haas B."/>
            <person name="Borodovsky M."/>
            <person name="Guigo R."/>
            <person name="Alvarado L."/>
            <person name="Berlin A."/>
            <person name="Borenstein D."/>
            <person name="Chen Z."/>
            <person name="Engels R."/>
            <person name="Freedman E."/>
            <person name="Gellesch M."/>
            <person name="Goldberg J."/>
            <person name="Griggs A."/>
            <person name="Gujja S."/>
            <person name="Heiman D."/>
            <person name="Hepburn T."/>
            <person name="Howarth C."/>
            <person name="Jen D."/>
            <person name="Larson L."/>
            <person name="Lewis B."/>
            <person name="Mehta T."/>
            <person name="Park D."/>
            <person name="Pearson M."/>
            <person name="Roberts A."/>
            <person name="Saif S."/>
            <person name="Shenoy N."/>
            <person name="Sisk P."/>
            <person name="Stolte C."/>
            <person name="Sykes S."/>
            <person name="Walk T."/>
            <person name="White J."/>
            <person name="Yandava C."/>
            <person name="Burger G."/>
            <person name="Gray M.W."/>
            <person name="Holland P.W.H."/>
            <person name="King N."/>
            <person name="Lang F.B.F."/>
            <person name="Roger A.J."/>
            <person name="Ruiz-Trillo I."/>
            <person name="Lander E."/>
            <person name="Nusbaum C."/>
        </authorList>
    </citation>
    <scope>NUCLEOTIDE SEQUENCE [LARGE SCALE GENOMIC DNA]</scope>
    <source>
        <strain evidence="10">ATCC 38327</strain>
    </source>
</reference>
<dbReference type="Pfam" id="PF12265">
    <property type="entry name" value="CAF1C_H4-bd"/>
    <property type="match status" value="1"/>
</dbReference>
<dbReference type="EMBL" id="GG745333">
    <property type="protein sequence ID" value="KNE58378.1"/>
    <property type="molecule type" value="Genomic_DNA"/>
</dbReference>
<evidence type="ECO:0000256" key="1">
    <source>
        <dbReference type="ARBA" id="ARBA00004123"/>
    </source>
</evidence>
<dbReference type="InterPro" id="IPR020472">
    <property type="entry name" value="WD40_PAC1"/>
</dbReference>
<dbReference type="AlphaFoldDB" id="A0A0L0S6Z8"/>
<evidence type="ECO:0000256" key="2">
    <source>
        <dbReference type="ARBA" id="ARBA00022574"/>
    </source>
</evidence>
<accession>A0A0L0S6Z8</accession>
<dbReference type="InterPro" id="IPR001680">
    <property type="entry name" value="WD40_rpt"/>
</dbReference>
<dbReference type="PANTHER" id="PTHR22850">
    <property type="entry name" value="WD40 REPEAT FAMILY"/>
    <property type="match status" value="1"/>
</dbReference>
<reference evidence="9 10" key="1">
    <citation type="submission" date="2009-11" db="EMBL/GenBank/DDBJ databases">
        <title>Annotation of Allomyces macrogynus ATCC 38327.</title>
        <authorList>
            <consortium name="The Broad Institute Genome Sequencing Platform"/>
            <person name="Russ C."/>
            <person name="Cuomo C."/>
            <person name="Burger G."/>
            <person name="Gray M.W."/>
            <person name="Holland P.W.H."/>
            <person name="King N."/>
            <person name="Lang F.B.F."/>
            <person name="Roger A.J."/>
            <person name="Ruiz-Trillo I."/>
            <person name="Young S.K."/>
            <person name="Zeng Q."/>
            <person name="Gargeya S."/>
            <person name="Fitzgerald M."/>
            <person name="Haas B."/>
            <person name="Abouelleil A."/>
            <person name="Alvarado L."/>
            <person name="Arachchi H.M."/>
            <person name="Berlin A."/>
            <person name="Chapman S.B."/>
            <person name="Gearin G."/>
            <person name="Goldberg J."/>
            <person name="Griggs A."/>
            <person name="Gujja S."/>
            <person name="Hansen M."/>
            <person name="Heiman D."/>
            <person name="Howarth C."/>
            <person name="Larimer J."/>
            <person name="Lui A."/>
            <person name="MacDonald P.J.P."/>
            <person name="McCowen C."/>
            <person name="Montmayeur A."/>
            <person name="Murphy C."/>
            <person name="Neiman D."/>
            <person name="Pearson M."/>
            <person name="Priest M."/>
            <person name="Roberts A."/>
            <person name="Saif S."/>
            <person name="Shea T."/>
            <person name="Sisk P."/>
            <person name="Stolte C."/>
            <person name="Sykes S."/>
            <person name="Wortman J."/>
            <person name="Nusbaum C."/>
            <person name="Birren B."/>
        </authorList>
    </citation>
    <scope>NUCLEOTIDE SEQUENCE [LARGE SCALE GENOMIC DNA]</scope>
    <source>
        <strain evidence="9 10">ATCC 38327</strain>
    </source>
</reference>
<feature type="repeat" description="WD" evidence="6">
    <location>
        <begin position="435"/>
        <end position="469"/>
    </location>
</feature>
<evidence type="ECO:0000256" key="3">
    <source>
        <dbReference type="ARBA" id="ARBA00022737"/>
    </source>
</evidence>
<proteinExistence type="predicted"/>
<evidence type="ECO:0000259" key="8">
    <source>
        <dbReference type="Pfam" id="PF12265"/>
    </source>
</evidence>
<dbReference type="InterPro" id="IPR022052">
    <property type="entry name" value="Histone-bd_RBBP4-like_N"/>
</dbReference>
<dbReference type="Proteomes" id="UP000054350">
    <property type="component" value="Unassembled WGS sequence"/>
</dbReference>
<keyword evidence="5" id="KW-0539">Nucleus</keyword>
<sequence length="490" mass="54104">MPTDRNTRSRRRQPKKPVGPPRDEDEVADNVGDEPMAQDVEEPEEVEDRVIQHEHRVWKRHMPLLYDLFVPHCLDWPSLTVQWLPKVEEYDGRDYVTQDVLLGTNTSNLEPDYICIATVQLPRGDMDDNGRKFDDERGEIAGYGAVEGKVSVKQRIPHRGEINRARYMPQRSMMIATKTVSGDVHLYDRSKFPSQPNPNRLDYTPTLRLSGHSEEGYGLSWSTVTEGHLLSSSQDATICHWDINAPPTEPSAKRSRKSAASSTQATSSVHPLRVYRGHSSVVGDVSWCDHEADTFASVGDDRQLLVWDARRPEAPGQAKPRAHTHAINAVAFHAHVPHLLATGGSDHTVCVWDRRQMAQPTHTFSGAHVADVTQVSWSPHHADVLMSAGADRRVMVWDLNAGASGASDVSSAATANGRKKEEQECDAIPELMFIHGGHSDRVSDAAWNPVMPWVVVSASEDNVLQVWQMAGLLRSGVADAAAGAASGSTE</sequence>
<dbReference type="VEuPathDB" id="FungiDB:AMAG_03958"/>
<evidence type="ECO:0000256" key="4">
    <source>
        <dbReference type="ARBA" id="ARBA00022853"/>
    </source>
</evidence>
<dbReference type="SUPFAM" id="SSF50978">
    <property type="entry name" value="WD40 repeat-like"/>
    <property type="match status" value="1"/>
</dbReference>
<keyword evidence="4" id="KW-0156">Chromatin regulator</keyword>
<feature type="region of interest" description="Disordered" evidence="7">
    <location>
        <begin position="1"/>
        <end position="45"/>
    </location>
</feature>
<feature type="repeat" description="WD" evidence="6">
    <location>
        <begin position="320"/>
        <end position="353"/>
    </location>
</feature>
<dbReference type="InterPro" id="IPR050459">
    <property type="entry name" value="WD_repeat_RBAP46/RBAP48/MSI1"/>
</dbReference>
<dbReference type="Pfam" id="PF00400">
    <property type="entry name" value="WD40"/>
    <property type="match status" value="4"/>
</dbReference>
<feature type="repeat" description="WD" evidence="6">
    <location>
        <begin position="209"/>
        <end position="244"/>
    </location>
</feature>
<keyword evidence="10" id="KW-1185">Reference proteome</keyword>
<feature type="repeat" description="WD" evidence="6">
    <location>
        <begin position="365"/>
        <end position="407"/>
    </location>
</feature>
<evidence type="ECO:0000313" key="10">
    <source>
        <dbReference type="Proteomes" id="UP000054350"/>
    </source>
</evidence>
<evidence type="ECO:0000313" key="9">
    <source>
        <dbReference type="EMBL" id="KNE58378.1"/>
    </source>
</evidence>
<feature type="region of interest" description="Disordered" evidence="7">
    <location>
        <begin position="244"/>
        <end position="270"/>
    </location>
</feature>
<name>A0A0L0S6Z8_ALLM3</name>